<gene>
    <name evidence="1" type="ORF">GCM10025867_47750</name>
</gene>
<geneLocation type="plasmid" evidence="1 2">
    <name>pNBRC108728a</name>
</geneLocation>
<keyword evidence="2" id="KW-1185">Reference proteome</keyword>
<organism evidence="1 2">
    <name type="scientific">Frondihabitans sucicola</name>
    <dbReference type="NCBI Taxonomy" id="1268041"/>
    <lineage>
        <taxon>Bacteria</taxon>
        <taxon>Bacillati</taxon>
        <taxon>Actinomycetota</taxon>
        <taxon>Actinomycetes</taxon>
        <taxon>Micrococcales</taxon>
        <taxon>Microbacteriaceae</taxon>
        <taxon>Frondihabitans</taxon>
    </lineage>
</organism>
<reference evidence="2" key="1">
    <citation type="journal article" date="2019" name="Int. J. Syst. Evol. Microbiol.">
        <title>The Global Catalogue of Microorganisms (GCM) 10K type strain sequencing project: providing services to taxonomists for standard genome sequencing and annotation.</title>
        <authorList>
            <consortium name="The Broad Institute Genomics Platform"/>
            <consortium name="The Broad Institute Genome Sequencing Center for Infectious Disease"/>
            <person name="Wu L."/>
            <person name="Ma J."/>
        </authorList>
    </citation>
    <scope>NUCLEOTIDE SEQUENCE [LARGE SCALE GENOMIC DNA]</scope>
    <source>
        <strain evidence="2">NBRC 108728</strain>
    </source>
</reference>
<protein>
    <submittedName>
        <fullName evidence="1">Uncharacterized protein</fullName>
    </submittedName>
</protein>
<evidence type="ECO:0000313" key="2">
    <source>
        <dbReference type="Proteomes" id="UP001321486"/>
    </source>
</evidence>
<name>A0ABN6Y5G9_9MICO</name>
<dbReference type="EMBL" id="AP027733">
    <property type="protein sequence ID" value="BDZ52534.1"/>
    <property type="molecule type" value="Genomic_DNA"/>
</dbReference>
<sequence>MGTCPCSGVRKIASIEAPLHSPVPSQVDAVVDRLSRGIPAYSPTLGLVAVPTGQVFYGTDWVAGTSIGSVAPPEEQLREWAKELAAHLGESTGEPWAVGPAELGPSLSALLQRQ</sequence>
<proteinExistence type="predicted"/>
<accession>A0ABN6Y5G9</accession>
<dbReference type="Proteomes" id="UP001321486">
    <property type="component" value="Plasmid pNBRC108728a"/>
</dbReference>
<keyword evidence="1" id="KW-0614">Plasmid</keyword>
<evidence type="ECO:0000313" key="1">
    <source>
        <dbReference type="EMBL" id="BDZ52534.1"/>
    </source>
</evidence>